<dbReference type="Gene3D" id="1.20.140.100">
    <property type="entry name" value="Dynein heavy chain, N-terminal domain 2"/>
    <property type="match status" value="1"/>
</dbReference>
<dbReference type="SUPFAM" id="SSF52540">
    <property type="entry name" value="P-loop containing nucleoside triphosphate hydrolases"/>
    <property type="match status" value="3"/>
</dbReference>
<evidence type="ECO:0000259" key="11">
    <source>
        <dbReference type="SMART" id="SM00382"/>
    </source>
</evidence>
<dbReference type="GO" id="GO:0007018">
    <property type="term" value="P:microtubule-based movement"/>
    <property type="evidence" value="ECO:0007669"/>
    <property type="project" value="InterPro"/>
</dbReference>
<feature type="domain" description="AAA+ ATPase" evidence="11">
    <location>
        <begin position="2085"/>
        <end position="2229"/>
    </location>
</feature>
<dbReference type="InterPro" id="IPR042228">
    <property type="entry name" value="Dynein_linker_3"/>
</dbReference>
<evidence type="ECO:0000256" key="8">
    <source>
        <dbReference type="ARBA" id="ARBA00023175"/>
    </source>
</evidence>
<evidence type="ECO:0000313" key="13">
    <source>
        <dbReference type="WBParaSite" id="TCONS_00017181.p1"/>
    </source>
</evidence>
<dbReference type="WBParaSite" id="TCONS_00017181.p1">
    <property type="protein sequence ID" value="TCONS_00017181.p1"/>
    <property type="gene ID" value="XLOC_011365"/>
</dbReference>
<keyword evidence="6" id="KW-0243">Dynein</keyword>
<dbReference type="Pfam" id="PF12775">
    <property type="entry name" value="AAA_7"/>
    <property type="match status" value="1"/>
</dbReference>
<feature type="domain" description="AAA+ ATPase" evidence="11">
    <location>
        <begin position="1246"/>
        <end position="1676"/>
    </location>
</feature>
<evidence type="ECO:0000256" key="10">
    <source>
        <dbReference type="SAM" id="Coils"/>
    </source>
</evidence>
<feature type="coiled-coil region" evidence="10">
    <location>
        <begin position="3124"/>
        <end position="3158"/>
    </location>
</feature>
<dbReference type="InterPro" id="IPR043157">
    <property type="entry name" value="Dynein_AAA1S"/>
</dbReference>
<dbReference type="GO" id="GO:0003676">
    <property type="term" value="F:nucleic acid binding"/>
    <property type="evidence" value="ECO:0007669"/>
    <property type="project" value="InterPro"/>
</dbReference>
<dbReference type="PANTHER" id="PTHR45703">
    <property type="entry name" value="DYNEIN HEAVY CHAIN"/>
    <property type="match status" value="1"/>
</dbReference>
<keyword evidence="7 10" id="KW-0175">Coiled coil</keyword>
<accession>A0AAF5DRJ2</accession>
<dbReference type="Pfam" id="PF08393">
    <property type="entry name" value="DHC_N2"/>
    <property type="match status" value="1"/>
</dbReference>
<evidence type="ECO:0000256" key="7">
    <source>
        <dbReference type="ARBA" id="ARBA00023054"/>
    </source>
</evidence>
<dbReference type="Gene3D" id="1.20.920.20">
    <property type="match status" value="1"/>
</dbReference>
<dbReference type="InterPro" id="IPR003593">
    <property type="entry name" value="AAA+_ATPase"/>
</dbReference>
<dbReference type="Gene3D" id="3.40.50.300">
    <property type="entry name" value="P-loop containing nucleotide triphosphate hydrolases"/>
    <property type="match status" value="4"/>
</dbReference>
<dbReference type="Gene3D" id="1.20.58.1120">
    <property type="match status" value="1"/>
</dbReference>
<dbReference type="InterPro" id="IPR042222">
    <property type="entry name" value="Dynein_2_N"/>
</dbReference>
<dbReference type="Pfam" id="PF12781">
    <property type="entry name" value="AAA_9"/>
    <property type="match status" value="1"/>
</dbReference>
<dbReference type="Gene3D" id="1.10.8.720">
    <property type="entry name" value="Region D6 of dynein motor"/>
    <property type="match status" value="1"/>
</dbReference>
<dbReference type="InterPro" id="IPR013602">
    <property type="entry name" value="Dynein_heavy_linker"/>
</dbReference>
<dbReference type="Gene3D" id="1.10.10.1450">
    <property type="match status" value="1"/>
</dbReference>
<evidence type="ECO:0000256" key="4">
    <source>
        <dbReference type="ARBA" id="ARBA00022741"/>
    </source>
</evidence>
<dbReference type="Pfam" id="PF17906">
    <property type="entry name" value="HTH_48"/>
    <property type="match status" value="1"/>
</dbReference>
<dbReference type="Pfam" id="PF01359">
    <property type="entry name" value="Transposase_1"/>
    <property type="match status" value="2"/>
</dbReference>
<dbReference type="Pfam" id="PF12777">
    <property type="entry name" value="MT"/>
    <property type="match status" value="1"/>
</dbReference>
<keyword evidence="2" id="KW-0963">Cytoplasm</keyword>
<evidence type="ECO:0000256" key="5">
    <source>
        <dbReference type="ARBA" id="ARBA00022840"/>
    </source>
</evidence>
<dbReference type="InterPro" id="IPR041426">
    <property type="entry name" value="Mos1_HTH"/>
</dbReference>
<dbReference type="GO" id="GO:0030286">
    <property type="term" value="C:dynein complex"/>
    <property type="evidence" value="ECO:0007669"/>
    <property type="project" value="UniProtKB-KW"/>
</dbReference>
<feature type="coiled-coil region" evidence="10">
    <location>
        <begin position="823"/>
        <end position="850"/>
    </location>
</feature>
<evidence type="ECO:0000256" key="3">
    <source>
        <dbReference type="ARBA" id="ARBA00022701"/>
    </source>
</evidence>
<dbReference type="InterPro" id="IPR027417">
    <property type="entry name" value="P-loop_NTPase"/>
</dbReference>
<evidence type="ECO:0000256" key="1">
    <source>
        <dbReference type="ARBA" id="ARBA00004245"/>
    </source>
</evidence>
<evidence type="ECO:0000256" key="9">
    <source>
        <dbReference type="ARBA" id="ARBA00023212"/>
    </source>
</evidence>
<evidence type="ECO:0000256" key="2">
    <source>
        <dbReference type="ARBA" id="ARBA00022490"/>
    </source>
</evidence>
<protein>
    <submittedName>
        <fullName evidence="13">Dynein heavy chain linker domain-containing protein</fullName>
    </submittedName>
</protein>
<dbReference type="InterPro" id="IPR036388">
    <property type="entry name" value="WH-like_DNA-bd_sf"/>
</dbReference>
<organism evidence="12 13">
    <name type="scientific">Strongyloides stercoralis</name>
    <name type="common">Threadworm</name>
    <dbReference type="NCBI Taxonomy" id="6248"/>
    <lineage>
        <taxon>Eukaryota</taxon>
        <taxon>Metazoa</taxon>
        <taxon>Ecdysozoa</taxon>
        <taxon>Nematoda</taxon>
        <taxon>Chromadorea</taxon>
        <taxon>Rhabditida</taxon>
        <taxon>Tylenchina</taxon>
        <taxon>Panagrolaimomorpha</taxon>
        <taxon>Strongyloidoidea</taxon>
        <taxon>Strongyloididae</taxon>
        <taxon>Strongyloides</taxon>
    </lineage>
</organism>
<dbReference type="InterPro" id="IPR024743">
    <property type="entry name" value="Dynein_HC_stalk"/>
</dbReference>
<dbReference type="GO" id="GO:0045505">
    <property type="term" value="F:dynein intermediate chain binding"/>
    <property type="evidence" value="ECO:0007669"/>
    <property type="project" value="InterPro"/>
</dbReference>
<dbReference type="Gene3D" id="3.20.180.20">
    <property type="entry name" value="Dynein heavy chain, N-terminal domain 2"/>
    <property type="match status" value="1"/>
</dbReference>
<dbReference type="Gene3D" id="1.10.10.10">
    <property type="entry name" value="Winged helix-like DNA-binding domain superfamily/Winged helix DNA-binding domain"/>
    <property type="match status" value="1"/>
</dbReference>
<keyword evidence="9" id="KW-0206">Cytoskeleton</keyword>
<dbReference type="Pfam" id="PF12774">
    <property type="entry name" value="AAA_6"/>
    <property type="match status" value="1"/>
</dbReference>
<sequence>CNFLNLLHFYKMYEESLNKEIIDKISFQFTPSAGQLKLTDLKKLFNNGQIEKKVPHFGIGKTTCKLKYSKDIFIPFIGSSLSYHLNVIGKSASDQRQTISSPETDRRLRKNIINNILMDELEDIDINIKYCLSREKDVIEFPSWDDQIRGIECRVEKMGFVVYEDIVKDILNEIYDLWPKWNLRARGIIVKRRLRNFRKIVVEKCIAFDKYPIWRKDLSTFSLKNNIECKTGLHYFINQDFFVNVRKYLIFDWKKFFENCNSIGGRSLEELIEEVDNFIMKATRITRFHWPLSICKTLLMFSQKWIYWIGEDSEENIIKFFNGIASLQRHLLLEVIKENFQTFLKYISSDNTSNNNDDINIERLDDSDNELMLYNVVKQISILGDEIPRCETKLFPEMFGKFKFINCGNDVNLPLFRIQFHNIFIPFENEYFKLRNRVDVFLTKNFKPNEWKKLCLDCLNYQQKLNIKSSTTFSESIMVNYISIKLKLQDKTSDMIGELRRNMDDYLSLKMKDTIDFYGTTSSKLYGKSEIDQICSIAQVIEKDLPLLKKKLEDVKSAFNVVLELDMANETIFSKFFNILHLPKNLTLLVELIQSILKVDQEDIEKKIAIQAKQMFEEVSALDREIHFARRKYMNIKYHQEISRVAKRFENAEKRLKLLVEEFPILKKRMEVLDLPPLNIDIEKLLERTSVFKMFANINYKISQFYEKMMCQLVIKIEYNKYDNYFIEMKNNLEYLRKNKEKYNDIVLTNVIDNVFRRMENMLNECSKVMPILKMLCSEGMRDRHFAKIFQSIDNSEITKENLTVRKLLELNFDEQVDVCEEVTEIANKELRLEETLKQMQKQWEELESSNLNSVLFDGVTQSLLNEHIIKTQTIISSPFAEAIMDQLNQWLKTLFETSDILKLYNLCHLKWQSMEPIFVNEDIVYQMPDEWRLFQIVDSKWRLILLKITNYKQAIKIVESNIKEDLNKILEDIKSIQYGFEKYLKIRKINYPRLFFLANTELLEMLAKHRNTKSICNFLPKMFSSIYDLTFNTRGDITEIINENGEKLILSRPIHASLSKSHLEKRLNELEKEMIWSLRNTLKKLIQKNGMDFEKSEFILAENVDQICLLYYRLCITKCIENGINNSNVDLSIKTLLNFRSICQRLLKINENIWLKKRLLLQSLVVEIDEYICICKKLIESDVYIVDHLLWKKELRYYWKNDNLFIRILHMNIIYSYEFLSISQLITPTVQTKKLLRHLLYAQTQHYGGIICGPPATGKSESCKTLAALLGRNSFSFNCSEQFKRGTNATKTTQNINEAFGEDVVSTSTVQRWFKKFNEGNENLENEDRGRPCSTVDNDELRAVVEADPRQTLGQLAEALNLDKWIPHELNDYQKNRRFEICSSLILRNKNDPFLDRIVTCDEKWILYDNRKRSGQWLDINEAPKSFPKPQLNQKKVMVTVWWSAEGIIHYEFLKPGETITAESYCQQIEEMHKKLCQKRPALVNRKGPILLHDNARPHVSKKTLQKLGELGYETLPHPAYSPDLAPTDFHFFKHLDHFLNEKIFNNEEDIKTAFEDFIASRSQDFYQNGINKMVSKSQIEDFLTGAVLSGTCLCLDEFNRLQTNTMAWFANHIVGIYQSISSKNMKYEIMGNEIVLKSNFLIAVTLNPDKIGRYPIPDNVTPAFKVIIANTPGLFTICESYLKMNEFKNYQYLSKNIVKTLKSLLTPMKHYSFKLRIIFSIITESVRNKNKEIPEFNAVKKAMSFIIKPFLIEKDKVIFDTVLNYTFHEKYPNQKNNSKLYDDKEINKIFLLVTKNSLFKINANFKNKCFEIMKISRISKAILILGRSLTGKSTILKIASEMLNLVLNKKVIIKIFNPSRFSQESIFGTFHETFNDWHNGFLVKMLMNKLNANEELWIIFDGLLDSEWAESLNSLLDSNNKLNLANGESILLESNVKIFFETDSVEKIAASTVSRCRVINTNDVFIEISSKLKDDKQYSLLINDINLLQFPNNDIKNFFYTQFLNILSVYKKFWDPLLSNTMMYEIQYIFKNLIIPKQKFLENFAFNKMKIPHPIQSKKLSNPLFDNTYYNQFNDILSKLIYGNQLIILVGTFGSGKTMFLEKFASSLSVSLWEIYKFDITTETTATIFLDSLLQTKLFRVTKDHYSVPGNRNILIIINSFHLVNDIPRNSLWEFLRCCYDRKIIQHIDGSECTFENVYFLAEYSTKYIDDIVENIPQRMRRYVLPLLFHNVLKLKRPESTLHSFVNQLNSFATNNTIIYYEISFFYKYLSEKLKNRYKILYDYCKNFNEKENDFVIFDNENKQKSEISLDLFKKYLLKKRKDFLDLFNLIEIPITDTISRRIAFHWKTLFIHSYHSIALTSYNSWDFEIISFACYIEKINFELIYPDSSLEHWNIILTKSLNIAVVENKKVLIYIPDNIYDKKTKRGIFKDVLQLINNGLPLDLFGPKSINELADSFYMRSSIKPTSEILKFQETLPNFEQFKATTNEWKKYKCVQELIKSNLKIRFSITDDIDGIKNLGYIQDYCVIENWRKWTEDDLFHIAISILEESNEFINVQLSNYVHKIINIHNTIKKFDNSFSIKHFIDFCKTYVYLCKKMRIGIDILDKRYKAGIKRIIKADEQMNFLQQELLRLQPELLRTSLETSQLICIIEKETIDVENAREVVAANEFKANTTATNAQSLKAECENDLAEAIPALESAIDALQCIDQSDISMLKAMRYPPSGVRLCMEAICILLEEEPAKIHVPGNKVTFDYWITAQKLLSDMHFLQKIKNFDKDKIPLKVIKRIRRDYLSREDLDLENIKASSVAAEGLCKWIKGIDTYLKINEIIEPKKKKLREAEALVKTEMKSLELKRKALNEISERLQKLSDQFSQMSQRKEDLIENINNCEIKMARAERLLNALTKEKGKWKDKLLELKQESEAYKFNMLVGSAIIEYISNWNNDKKQKVINEITTISGCKESFKMSMFLDPTSKYLNCHKDLINTFAIVLSSRKVPFVFDTQGGVSRNISYMVGEKLVIIDCHDKNLECVLKNCIIEGKILLIENQLFNIKKINMLRYNNEMIPYNDNFHLILCSNQNINQFSNEFISYLCCINITINEEIIKSHLTEELLKVIASNQMSRKAILDKTNLDLSNKLRNIEENILMLLAKSKDLENETSIDMLNEMKTISLKIQENKMEVHLINDHLTQVTNNYMLVINHAMKIIKILMNLPILNKLYSRSLNFMINVFRDALINVEFEIKEINNNQLMNDVSKYFIQLFGMALFNPHKQIFDFVLSNLINFDFFNLSNDIILDKLFVKYEKFIKLTSKQNNEIFENLKNIYTFNKPILLAYSSSISSDYLLQSLHQLSMTININQKCYIISIGEIDQIKWNKHFEDGSWIIIENCHLGTPQHISQLILILKKLSNKNVTKYSEKFRLFATISNNVMTENCALFDNITVVAMDQLFNIRSFLKFCYTNRIICDIHNNTKTLMFRETLYKLCIFHYILIERSKYGIYGWFNEFLPTFTDFVSMIHLYKENMTLIKHENFESIYQNILELSYQGKMSDENDLLTFIVLAKWIFVGLNKFDNAIIENLLNFDLSLSSDIIASNFDNLNFCQSLHLSGLNKHISEVFIQQEIITHRDFILKLIGKSLKIFQINDVFKMKKQKIQLIEKNDFPFILEKIPSSFTLSNLSHIDHVGYCITNEINFLKTKIKDSSKCFLQIQYLETILLEKGIRKIDLRRILKPISIIEGIKLDYAKKNDCSIEEIYCFGTIKEPEDKSHVLELQGCYLIGCTYDIKTHKNMYILKELSPSDSLSTPIPTIYVCIKNVSSDFFNTLSNNSLLSELVSNKKHQENQSKIIKKMYFQLYHFDSGNENLENEDRGRPCSTVDNDELQAVVEADPRQTLGQLAEALNVSTATVSRHLKEIGKTKKLDKWIPHELNDYQKNRRYEICSSLILRNKNDPFLDRIVTCDEKWILYDNRKRSGQWLDINEAPKSFPKPQLNQKKVMVTVWWSAEGIIHYEFLKPGETITAESYCQQIEKMHRKLCQKRPALVNRKGPVLLHDNARPHVSKKTLQKLGELGYETLPHPAYSPDLAPTDFHFFKHLDHFLNEKIFNNEEDIKTAFEDFIASRSQDFYQNGINKMVSRWQQCIDSNGSYF</sequence>
<dbReference type="Gene3D" id="3.30.420.10">
    <property type="entry name" value="Ribonuclease H-like superfamily/Ribonuclease H"/>
    <property type="match status" value="2"/>
</dbReference>
<keyword evidence="12" id="KW-1185">Reference proteome</keyword>
<keyword evidence="8" id="KW-0505">Motor protein</keyword>
<dbReference type="Gene3D" id="1.10.287.2620">
    <property type="match status" value="1"/>
</dbReference>
<dbReference type="InterPro" id="IPR035706">
    <property type="entry name" value="AAA_9"/>
</dbReference>
<dbReference type="InterPro" id="IPR042219">
    <property type="entry name" value="AAA_lid_11_sf"/>
</dbReference>
<keyword evidence="5" id="KW-0067">ATP-binding</keyword>
<keyword evidence="3" id="KW-0493">Microtubule</keyword>
<dbReference type="FunFam" id="1.20.920.20:FF:000001">
    <property type="entry name" value="dynein heavy chain 2, axonemal"/>
    <property type="match status" value="1"/>
</dbReference>
<dbReference type="GO" id="GO:0005524">
    <property type="term" value="F:ATP binding"/>
    <property type="evidence" value="ECO:0007669"/>
    <property type="project" value="UniProtKB-KW"/>
</dbReference>
<feature type="coiled-coil region" evidence="10">
    <location>
        <begin position="2836"/>
        <end position="2922"/>
    </location>
</feature>
<dbReference type="GO" id="GO:0051959">
    <property type="term" value="F:dynein light intermediate chain binding"/>
    <property type="evidence" value="ECO:0007669"/>
    <property type="project" value="InterPro"/>
</dbReference>
<dbReference type="Gene3D" id="1.10.8.710">
    <property type="match status" value="1"/>
</dbReference>
<evidence type="ECO:0000313" key="12">
    <source>
        <dbReference type="Proteomes" id="UP000035681"/>
    </source>
</evidence>
<evidence type="ECO:0000256" key="6">
    <source>
        <dbReference type="ARBA" id="ARBA00023017"/>
    </source>
</evidence>
<comment type="subcellular location">
    <subcellularLocation>
        <location evidence="1">Cytoplasm</location>
        <location evidence="1">Cytoskeleton</location>
    </subcellularLocation>
</comment>
<dbReference type="InterPro" id="IPR035699">
    <property type="entry name" value="AAA_6"/>
</dbReference>
<dbReference type="GO" id="GO:0005874">
    <property type="term" value="C:microtubule"/>
    <property type="evidence" value="ECO:0007669"/>
    <property type="project" value="UniProtKB-KW"/>
</dbReference>
<dbReference type="InterPro" id="IPR036397">
    <property type="entry name" value="RNaseH_sf"/>
</dbReference>
<dbReference type="SMART" id="SM00382">
    <property type="entry name" value="AAA"/>
    <property type="match status" value="2"/>
</dbReference>
<dbReference type="InterPro" id="IPR026983">
    <property type="entry name" value="DHC"/>
</dbReference>
<name>A0AAF5DRJ2_STRER</name>
<reference evidence="13" key="1">
    <citation type="submission" date="2024-02" db="UniProtKB">
        <authorList>
            <consortium name="WormBaseParasite"/>
        </authorList>
    </citation>
    <scope>IDENTIFICATION</scope>
</reference>
<keyword evidence="4" id="KW-0547">Nucleotide-binding</keyword>
<proteinExistence type="predicted"/>
<dbReference type="InterPro" id="IPR001888">
    <property type="entry name" value="Transposase_1"/>
</dbReference>
<dbReference type="Proteomes" id="UP000035681">
    <property type="component" value="Unplaced"/>
</dbReference>
<dbReference type="PANTHER" id="PTHR45703:SF36">
    <property type="entry name" value="DYNEIN HEAVY CHAIN, CYTOPLASMIC"/>
    <property type="match status" value="1"/>
</dbReference>